<proteinExistence type="predicted"/>
<dbReference type="SUPFAM" id="SSF54556">
    <property type="entry name" value="Chitinase insertion domain"/>
    <property type="match status" value="1"/>
</dbReference>
<sequence>MLVISSELIYPFFLFQICDRVKNRGWTVVKDPLDRMGPYAFKGNQWVSFDDAHMIRLKSEYIRAMDLGGGMVWALDLDDFRNRCGDGPHPLLNTIRSVLATPGTGAPGQPIY</sequence>
<dbReference type="GO" id="GO:0004568">
    <property type="term" value="F:chitinase activity"/>
    <property type="evidence" value="ECO:0007669"/>
    <property type="project" value="TreeGrafter"/>
</dbReference>
<dbReference type="GO" id="GO:0008061">
    <property type="term" value="F:chitin binding"/>
    <property type="evidence" value="ECO:0007669"/>
    <property type="project" value="TreeGrafter"/>
</dbReference>
<dbReference type="Gene3D" id="3.20.20.80">
    <property type="entry name" value="Glycosidases"/>
    <property type="match status" value="1"/>
</dbReference>
<dbReference type="PANTHER" id="PTHR11177">
    <property type="entry name" value="CHITINASE"/>
    <property type="match status" value="1"/>
</dbReference>
<evidence type="ECO:0000259" key="1">
    <source>
        <dbReference type="PROSITE" id="PS51910"/>
    </source>
</evidence>
<evidence type="ECO:0000313" key="2">
    <source>
        <dbReference type="EMBL" id="CAD7394101.1"/>
    </source>
</evidence>
<dbReference type="SUPFAM" id="SSF51445">
    <property type="entry name" value="(Trans)glycosidases"/>
    <property type="match status" value="1"/>
</dbReference>
<protein>
    <recommendedName>
        <fullName evidence="1">GH18 domain-containing protein</fullName>
    </recommendedName>
</protein>
<reference evidence="2" key="1">
    <citation type="submission" date="2020-11" db="EMBL/GenBank/DDBJ databases">
        <authorList>
            <person name="Tran Van P."/>
        </authorList>
    </citation>
    <scope>NUCLEOTIDE SEQUENCE</scope>
</reference>
<feature type="domain" description="GH18" evidence="1">
    <location>
        <begin position="1"/>
        <end position="102"/>
    </location>
</feature>
<dbReference type="PANTHER" id="PTHR11177:SF359">
    <property type="entry name" value="CHITINASE 10-RELATED"/>
    <property type="match status" value="1"/>
</dbReference>
<accession>A0A7R9CG53</accession>
<dbReference type="Pfam" id="PF00704">
    <property type="entry name" value="Glyco_hydro_18"/>
    <property type="match status" value="1"/>
</dbReference>
<dbReference type="InterPro" id="IPR017853">
    <property type="entry name" value="GH"/>
</dbReference>
<dbReference type="GO" id="GO:0006032">
    <property type="term" value="P:chitin catabolic process"/>
    <property type="evidence" value="ECO:0007669"/>
    <property type="project" value="TreeGrafter"/>
</dbReference>
<dbReference type="EMBL" id="OC316881">
    <property type="protein sequence ID" value="CAD7394101.1"/>
    <property type="molecule type" value="Genomic_DNA"/>
</dbReference>
<dbReference type="InterPro" id="IPR001223">
    <property type="entry name" value="Glyco_hydro18_cat"/>
</dbReference>
<dbReference type="Gene3D" id="3.10.50.10">
    <property type="match status" value="1"/>
</dbReference>
<gene>
    <name evidence="2" type="ORF">TCEB3V08_LOCUS2042</name>
</gene>
<dbReference type="InterPro" id="IPR029070">
    <property type="entry name" value="Chitinase_insertion_sf"/>
</dbReference>
<dbReference type="AlphaFoldDB" id="A0A7R9CG53"/>
<organism evidence="2">
    <name type="scientific">Timema cristinae</name>
    <name type="common">Walking stick</name>
    <dbReference type="NCBI Taxonomy" id="61476"/>
    <lineage>
        <taxon>Eukaryota</taxon>
        <taxon>Metazoa</taxon>
        <taxon>Ecdysozoa</taxon>
        <taxon>Arthropoda</taxon>
        <taxon>Hexapoda</taxon>
        <taxon>Insecta</taxon>
        <taxon>Pterygota</taxon>
        <taxon>Neoptera</taxon>
        <taxon>Polyneoptera</taxon>
        <taxon>Phasmatodea</taxon>
        <taxon>Timematodea</taxon>
        <taxon>Timematoidea</taxon>
        <taxon>Timematidae</taxon>
        <taxon>Timema</taxon>
    </lineage>
</organism>
<dbReference type="PROSITE" id="PS51910">
    <property type="entry name" value="GH18_2"/>
    <property type="match status" value="1"/>
</dbReference>
<dbReference type="GO" id="GO:0005576">
    <property type="term" value="C:extracellular region"/>
    <property type="evidence" value="ECO:0007669"/>
    <property type="project" value="TreeGrafter"/>
</dbReference>
<name>A0A7R9CG53_TIMCR</name>
<dbReference type="GO" id="GO:0005975">
    <property type="term" value="P:carbohydrate metabolic process"/>
    <property type="evidence" value="ECO:0007669"/>
    <property type="project" value="InterPro"/>
</dbReference>
<dbReference type="InterPro" id="IPR050314">
    <property type="entry name" value="Glycosyl_Hydrlase_18"/>
</dbReference>